<dbReference type="Gene3D" id="3.90.190.10">
    <property type="entry name" value="Protein tyrosine phosphatase superfamily"/>
    <property type="match status" value="1"/>
</dbReference>
<evidence type="ECO:0000313" key="4">
    <source>
        <dbReference type="Proteomes" id="UP000054549"/>
    </source>
</evidence>
<dbReference type="InterPro" id="IPR029021">
    <property type="entry name" value="Prot-tyrosine_phosphatase-like"/>
</dbReference>
<dbReference type="InterPro" id="IPR000387">
    <property type="entry name" value="Tyr_Pase_dom"/>
</dbReference>
<dbReference type="InParanoid" id="A0A0C2XHL8"/>
<dbReference type="HOGENOM" id="CLU_019420_1_0_1"/>
<dbReference type="Proteomes" id="UP000054549">
    <property type="component" value="Unassembled WGS sequence"/>
</dbReference>
<dbReference type="STRING" id="946122.A0A0C2XHL8"/>
<dbReference type="PROSITE" id="PS50056">
    <property type="entry name" value="TYR_PHOSPHATASE_2"/>
    <property type="match status" value="1"/>
</dbReference>
<dbReference type="OrthoDB" id="266663at2759"/>
<dbReference type="GO" id="GO:0016791">
    <property type="term" value="F:phosphatase activity"/>
    <property type="evidence" value="ECO:0007669"/>
    <property type="project" value="UniProtKB-ARBA"/>
</dbReference>
<dbReference type="PANTHER" id="PTHR23339">
    <property type="entry name" value="TYROSINE SPECIFIC PROTEIN PHOSPHATASE AND DUAL SPECIFICITY PROTEIN PHOSPHATASE"/>
    <property type="match status" value="1"/>
</dbReference>
<keyword evidence="4" id="KW-1185">Reference proteome</keyword>
<organism evidence="3 4">
    <name type="scientific">Amanita muscaria (strain Koide BX008)</name>
    <dbReference type="NCBI Taxonomy" id="946122"/>
    <lineage>
        <taxon>Eukaryota</taxon>
        <taxon>Fungi</taxon>
        <taxon>Dikarya</taxon>
        <taxon>Basidiomycota</taxon>
        <taxon>Agaricomycotina</taxon>
        <taxon>Agaricomycetes</taxon>
        <taxon>Agaricomycetidae</taxon>
        <taxon>Agaricales</taxon>
        <taxon>Pluteineae</taxon>
        <taxon>Amanitaceae</taxon>
        <taxon>Amanita</taxon>
    </lineage>
</organism>
<name>A0A0C2XHL8_AMAMK</name>
<sequence length="384" mass="42631">MIPVHTLVQLASQYHNSDYNRLKFGSNGSPTHYKPLSLYLPDHFRQLQLRQFRSQHVQVWWLCRRQCPPSIVVPTFGPAGPDGDDLQSEILLAMAEPIQISLPVKTSVSHPLHISSIIPPDLISFISSQLQLSPAPTVFSIPLPFCLDRLLSSHPHLYPHTFSKHISQSCQSDAFVNEDKASYGAGLNFMLGNLFLSSCPGKKVRLDGPSNGRSAVCRDIDSDLKRIKEFGIGCIICCLDDEELTFLGIPWSTYENSARDMGLDISRMPTPEGLAPLDPASLDAVLMDTIKNYTLRSIPVLVHCRGGVGRAGVIACCWLIKLGLCGWLQGQVDKVDVDDNIHNGQANILLEAEIEERVQEALRYVHRVIGVVRTRRSAKAVETY</sequence>
<dbReference type="InterPro" id="IPR050561">
    <property type="entry name" value="PTP"/>
</dbReference>
<accession>A0A0C2XHL8</accession>
<evidence type="ECO:0000256" key="1">
    <source>
        <dbReference type="ARBA" id="ARBA00022801"/>
    </source>
</evidence>
<dbReference type="Pfam" id="PF22784">
    <property type="entry name" value="PTP-SAK"/>
    <property type="match status" value="1"/>
</dbReference>
<dbReference type="InterPro" id="IPR057023">
    <property type="entry name" value="PTP-SAK"/>
</dbReference>
<reference evidence="3 4" key="1">
    <citation type="submission" date="2014-04" db="EMBL/GenBank/DDBJ databases">
        <title>Evolutionary Origins and Diversification of the Mycorrhizal Mutualists.</title>
        <authorList>
            <consortium name="DOE Joint Genome Institute"/>
            <consortium name="Mycorrhizal Genomics Consortium"/>
            <person name="Kohler A."/>
            <person name="Kuo A."/>
            <person name="Nagy L.G."/>
            <person name="Floudas D."/>
            <person name="Copeland A."/>
            <person name="Barry K.W."/>
            <person name="Cichocki N."/>
            <person name="Veneault-Fourrey C."/>
            <person name="LaButti K."/>
            <person name="Lindquist E.A."/>
            <person name="Lipzen A."/>
            <person name="Lundell T."/>
            <person name="Morin E."/>
            <person name="Murat C."/>
            <person name="Riley R."/>
            <person name="Ohm R."/>
            <person name="Sun H."/>
            <person name="Tunlid A."/>
            <person name="Henrissat B."/>
            <person name="Grigoriev I.V."/>
            <person name="Hibbett D.S."/>
            <person name="Martin F."/>
        </authorList>
    </citation>
    <scope>NUCLEOTIDE SEQUENCE [LARGE SCALE GENOMIC DNA]</scope>
    <source>
        <strain evidence="3 4">Koide BX008</strain>
    </source>
</reference>
<gene>
    <name evidence="3" type="ORF">M378DRAFT_158097</name>
</gene>
<dbReference type="AlphaFoldDB" id="A0A0C2XHL8"/>
<feature type="domain" description="Tyrosine specific protein phosphatases" evidence="2">
    <location>
        <begin position="284"/>
        <end position="356"/>
    </location>
</feature>
<evidence type="ECO:0000313" key="3">
    <source>
        <dbReference type="EMBL" id="KIL68941.1"/>
    </source>
</evidence>
<proteinExistence type="predicted"/>
<feature type="non-terminal residue" evidence="3">
    <location>
        <position position="384"/>
    </location>
</feature>
<protein>
    <recommendedName>
        <fullName evidence="2">Tyrosine specific protein phosphatases domain-containing protein</fullName>
    </recommendedName>
</protein>
<keyword evidence="1" id="KW-0378">Hydrolase</keyword>
<dbReference type="SUPFAM" id="SSF52799">
    <property type="entry name" value="(Phosphotyrosine protein) phosphatases II"/>
    <property type="match status" value="1"/>
</dbReference>
<evidence type="ECO:0000259" key="2">
    <source>
        <dbReference type="PROSITE" id="PS50056"/>
    </source>
</evidence>
<dbReference type="EMBL" id="KN818227">
    <property type="protein sequence ID" value="KIL68941.1"/>
    <property type="molecule type" value="Genomic_DNA"/>
</dbReference>